<feature type="region of interest" description="Disordered" evidence="1">
    <location>
        <begin position="109"/>
        <end position="209"/>
    </location>
</feature>
<name>A0A3M0JG52_HIRRU</name>
<gene>
    <name evidence="2" type="ORF">DUI87_23591</name>
</gene>
<feature type="compositionally biased region" description="Basic residues" evidence="1">
    <location>
        <begin position="161"/>
        <end position="174"/>
    </location>
</feature>
<dbReference type="AlphaFoldDB" id="A0A3M0JG52"/>
<evidence type="ECO:0000256" key="1">
    <source>
        <dbReference type="SAM" id="MobiDB-lite"/>
    </source>
</evidence>
<feature type="compositionally biased region" description="Basic and acidic residues" evidence="1">
    <location>
        <begin position="175"/>
        <end position="209"/>
    </location>
</feature>
<evidence type="ECO:0000313" key="2">
    <source>
        <dbReference type="EMBL" id="RMB99814.1"/>
    </source>
</evidence>
<keyword evidence="3" id="KW-1185">Reference proteome</keyword>
<dbReference type="EMBL" id="QRBI01000146">
    <property type="protein sequence ID" value="RMB99814.1"/>
    <property type="molecule type" value="Genomic_DNA"/>
</dbReference>
<comment type="caution">
    <text evidence="2">The sequence shown here is derived from an EMBL/GenBank/DDBJ whole genome shotgun (WGS) entry which is preliminary data.</text>
</comment>
<reference evidence="2 3" key="1">
    <citation type="submission" date="2018-07" db="EMBL/GenBank/DDBJ databases">
        <title>A high quality draft genome assembly of the barn swallow (H. rustica rustica).</title>
        <authorList>
            <person name="Formenti G."/>
            <person name="Chiara M."/>
            <person name="Poveda L."/>
            <person name="Francoijs K.-J."/>
            <person name="Bonisoli-Alquati A."/>
            <person name="Canova L."/>
            <person name="Gianfranceschi L."/>
            <person name="Horner D.S."/>
            <person name="Saino N."/>
        </authorList>
    </citation>
    <scope>NUCLEOTIDE SEQUENCE [LARGE SCALE GENOMIC DNA]</scope>
    <source>
        <strain evidence="2">Chelidonia</strain>
        <tissue evidence="2">Blood</tissue>
    </source>
</reference>
<sequence>MHPRERLGLGQASCRLETSKSFFPYRGLTTHQAPQGMVTAARLPQLQEPLDTAPGNAQAATVGLFVQGQGLDSMIPLPPSQLSPFCSSHPWAQPLCLLQALAELLGPGQERDSPSVPLSVTPRKSLICSTTTVTDRDQSPPPRTDIETSVRSPSQGEEKRREKRREEKRRREKEKRREERREEKEKRREEKRREEKRREEKREEKRREEKIKFQWVISGL</sequence>
<evidence type="ECO:0000313" key="3">
    <source>
        <dbReference type="Proteomes" id="UP000269221"/>
    </source>
</evidence>
<feature type="compositionally biased region" description="Basic and acidic residues" evidence="1">
    <location>
        <begin position="134"/>
        <end position="148"/>
    </location>
</feature>
<dbReference type="Proteomes" id="UP000269221">
    <property type="component" value="Unassembled WGS sequence"/>
</dbReference>
<protein>
    <submittedName>
        <fullName evidence="2">Uncharacterized protein</fullName>
    </submittedName>
</protein>
<proteinExistence type="predicted"/>
<organism evidence="2 3">
    <name type="scientific">Hirundo rustica rustica</name>
    <dbReference type="NCBI Taxonomy" id="333673"/>
    <lineage>
        <taxon>Eukaryota</taxon>
        <taxon>Metazoa</taxon>
        <taxon>Chordata</taxon>
        <taxon>Craniata</taxon>
        <taxon>Vertebrata</taxon>
        <taxon>Euteleostomi</taxon>
        <taxon>Archelosauria</taxon>
        <taxon>Archosauria</taxon>
        <taxon>Dinosauria</taxon>
        <taxon>Saurischia</taxon>
        <taxon>Theropoda</taxon>
        <taxon>Coelurosauria</taxon>
        <taxon>Aves</taxon>
        <taxon>Neognathae</taxon>
        <taxon>Neoaves</taxon>
        <taxon>Telluraves</taxon>
        <taxon>Australaves</taxon>
        <taxon>Passeriformes</taxon>
        <taxon>Sylvioidea</taxon>
        <taxon>Hirundinidae</taxon>
        <taxon>Hirundo</taxon>
    </lineage>
</organism>
<accession>A0A3M0JG52</accession>